<organism evidence="1 2">
    <name type="scientific">Alicyclobacillus fastidiosus</name>
    <dbReference type="NCBI Taxonomy" id="392011"/>
    <lineage>
        <taxon>Bacteria</taxon>
        <taxon>Bacillati</taxon>
        <taxon>Bacillota</taxon>
        <taxon>Bacilli</taxon>
        <taxon>Bacillales</taxon>
        <taxon>Alicyclobacillaceae</taxon>
        <taxon>Alicyclobacillus</taxon>
    </lineage>
</organism>
<dbReference type="RefSeq" id="WP_275472710.1">
    <property type="nucleotide sequence ID" value="NZ_CP162940.1"/>
</dbReference>
<proteinExistence type="predicted"/>
<dbReference type="Proteomes" id="UP001579974">
    <property type="component" value="Unassembled WGS sequence"/>
</dbReference>
<gene>
    <name evidence="1" type="ORF">KKP3000_002144</name>
</gene>
<comment type="caution">
    <text evidence="1">The sequence shown here is derived from an EMBL/GenBank/DDBJ whole genome shotgun (WGS) entry which is preliminary data.</text>
</comment>
<reference evidence="1 2" key="1">
    <citation type="journal article" date="2024" name="Int. J. Mol. Sci.">
        <title>Exploration of Alicyclobacillus spp. Genome in Search of Antibiotic Resistance.</title>
        <authorList>
            <person name="Bucka-Kolendo J."/>
            <person name="Kiousi D.E."/>
            <person name="Dekowska A."/>
            <person name="Mikolajczuk-Szczyrba A."/>
            <person name="Karadedos D.M."/>
            <person name="Michael P."/>
            <person name="Galanis A."/>
            <person name="Sokolowska B."/>
        </authorList>
    </citation>
    <scope>NUCLEOTIDE SEQUENCE [LARGE SCALE GENOMIC DNA]</scope>
    <source>
        <strain evidence="1 2">KKP 3000</strain>
    </source>
</reference>
<sequence>MDQFAGLVVVGYSLYLHVKQEAVLLDEVVREAHDRHDVIDGSISLPFRWKYVCLTFIVFLVASTPCIPSSNWSTRNSYHRTTSSRFVFAVGMLNRFTSCWGFAHANPYQRIDRQWKSECKLGLHLQHMKALAISKHVLHDGFGNEIALLATGHLLRRGGAVCQSGVR</sequence>
<evidence type="ECO:0000313" key="1">
    <source>
        <dbReference type="EMBL" id="MFB5189145.1"/>
    </source>
</evidence>
<keyword evidence="2" id="KW-1185">Reference proteome</keyword>
<protein>
    <submittedName>
        <fullName evidence="1">Uncharacterized protein</fullName>
    </submittedName>
</protein>
<accession>A0ABV5AA56</accession>
<name>A0ABV5AA56_9BACL</name>
<evidence type="ECO:0000313" key="2">
    <source>
        <dbReference type="Proteomes" id="UP001579974"/>
    </source>
</evidence>
<dbReference type="EMBL" id="JBDXSU010000002">
    <property type="protein sequence ID" value="MFB5189145.1"/>
    <property type="molecule type" value="Genomic_DNA"/>
</dbReference>